<dbReference type="GO" id="GO:0006865">
    <property type="term" value="P:amino acid transport"/>
    <property type="evidence" value="ECO:0007669"/>
    <property type="project" value="UniProtKB-KW"/>
</dbReference>
<dbReference type="Proteomes" id="UP000030700">
    <property type="component" value="Unassembled WGS sequence"/>
</dbReference>
<accession>A0A0S6VTQ7</accession>
<dbReference type="HOGENOM" id="CLU_027128_6_3_0"/>
<dbReference type="PANTHER" id="PTHR30483:SF6">
    <property type="entry name" value="PERIPLASMIC BINDING PROTEIN OF ABC TRANSPORTER FOR NATURAL AMINO ACIDS"/>
    <property type="match status" value="1"/>
</dbReference>
<gene>
    <name evidence="6" type="ORF">U14_02073</name>
</gene>
<dbReference type="PRINTS" id="PR00337">
    <property type="entry name" value="LEUILEVALBP"/>
</dbReference>
<keyword evidence="2" id="KW-0813">Transport</keyword>
<dbReference type="InterPro" id="IPR051010">
    <property type="entry name" value="BCAA_transport"/>
</dbReference>
<dbReference type="PANTHER" id="PTHR30483">
    <property type="entry name" value="LEUCINE-SPECIFIC-BINDING PROTEIN"/>
    <property type="match status" value="1"/>
</dbReference>
<dbReference type="InterPro" id="IPR000709">
    <property type="entry name" value="Leu_Ile_Val-bd"/>
</dbReference>
<evidence type="ECO:0000259" key="5">
    <source>
        <dbReference type="Pfam" id="PF13458"/>
    </source>
</evidence>
<organism evidence="6">
    <name type="scientific">Candidatus Moduliflexus flocculans</name>
    <dbReference type="NCBI Taxonomy" id="1499966"/>
    <lineage>
        <taxon>Bacteria</taxon>
        <taxon>Candidatus Moduliflexota</taxon>
        <taxon>Candidatus Moduliflexia</taxon>
        <taxon>Candidatus Moduliflexales</taxon>
        <taxon>Candidatus Moduliflexaceae</taxon>
    </lineage>
</organism>
<evidence type="ECO:0000313" key="6">
    <source>
        <dbReference type="EMBL" id="GAK50832.1"/>
    </source>
</evidence>
<dbReference type="AlphaFoldDB" id="A0A0S6VTQ7"/>
<keyword evidence="6" id="KW-0675">Receptor</keyword>
<protein>
    <submittedName>
        <fullName evidence="6">Extracellular ligand-binding receptor</fullName>
    </submittedName>
</protein>
<comment type="similarity">
    <text evidence="1">Belongs to the leucine-binding protein family.</text>
</comment>
<keyword evidence="7" id="KW-1185">Reference proteome</keyword>
<dbReference type="Pfam" id="PF13458">
    <property type="entry name" value="Peripla_BP_6"/>
    <property type="match status" value="1"/>
</dbReference>
<dbReference type="CDD" id="cd19983">
    <property type="entry name" value="PBP1_ABC_HAAT-like"/>
    <property type="match status" value="1"/>
</dbReference>
<dbReference type="InterPro" id="IPR028081">
    <property type="entry name" value="Leu-bd"/>
</dbReference>
<dbReference type="EMBL" id="DF820456">
    <property type="protein sequence ID" value="GAK50832.1"/>
    <property type="molecule type" value="Genomic_DNA"/>
</dbReference>
<evidence type="ECO:0000256" key="2">
    <source>
        <dbReference type="ARBA" id="ARBA00022448"/>
    </source>
</evidence>
<evidence type="ECO:0000256" key="1">
    <source>
        <dbReference type="ARBA" id="ARBA00010062"/>
    </source>
</evidence>
<evidence type="ECO:0000313" key="7">
    <source>
        <dbReference type="Proteomes" id="UP000030700"/>
    </source>
</evidence>
<dbReference type="InterPro" id="IPR028082">
    <property type="entry name" value="Peripla_BP_I"/>
</dbReference>
<dbReference type="SUPFAM" id="SSF53822">
    <property type="entry name" value="Periplasmic binding protein-like I"/>
    <property type="match status" value="1"/>
</dbReference>
<feature type="domain" description="Leucine-binding protein" evidence="5">
    <location>
        <begin position="10"/>
        <end position="345"/>
    </location>
</feature>
<reference evidence="6" key="1">
    <citation type="journal article" date="2015" name="PeerJ">
        <title>First genomic representation of candidate bacterial phylum KSB3 points to enhanced environmental sensing as a trigger of wastewater bulking.</title>
        <authorList>
            <person name="Sekiguchi Y."/>
            <person name="Ohashi A."/>
            <person name="Parks D.H."/>
            <person name="Yamauchi T."/>
            <person name="Tyson G.W."/>
            <person name="Hugenholtz P."/>
        </authorList>
    </citation>
    <scope>NUCLEOTIDE SEQUENCE [LARGE SCALE GENOMIC DNA]</scope>
</reference>
<dbReference type="STRING" id="1499966.U14_02073"/>
<keyword evidence="3" id="KW-0732">Signal</keyword>
<dbReference type="Gene3D" id="3.40.50.2300">
    <property type="match status" value="2"/>
</dbReference>
<keyword evidence="4" id="KW-0029">Amino-acid transport</keyword>
<evidence type="ECO:0000256" key="3">
    <source>
        <dbReference type="ARBA" id="ARBA00022729"/>
    </source>
</evidence>
<evidence type="ECO:0000256" key="4">
    <source>
        <dbReference type="ARBA" id="ARBA00022970"/>
    </source>
</evidence>
<sequence length="353" mass="38171">MGYGCHSERPLKIGFVGCLTGRLSDLGTAGRNGVMLAVEQVNQAGGIHGKPVELIVKDDQQDPEIAKKVDQELLNDGVVAIIGHMTSAMSVAALPVINAAKTVMISPTSTSNELTGLDDYFFRTGLPDKVQAEQVAQYARAQGIKSISGVYDLSNRTFTETWYLNFQVAFEQAGGTIFTTLTFTSGQEVAYSKLVNQLSASLPDGFVFVAGALDTAMLCQQLKKTGITRPIMSSGWAMTPVLIQQGGASVEGIILPQTYNEQSKHPAFIEFQRQFEQRFGVKANFAAAGGYGAAQLLIQALRETTTPEQIKEAILRQNVLHGLQGDITIDQYGDACRETFLFTVTQGQFAPME</sequence>
<name>A0A0S6VTQ7_9BACT</name>
<proteinExistence type="inferred from homology"/>